<keyword evidence="2" id="KW-0732">Signal</keyword>
<dbReference type="RefSeq" id="WP_184028598.1">
    <property type="nucleotide sequence ID" value="NZ_JACIJJ010000003.1"/>
</dbReference>
<name>A0A7W9AR32_9SPHN</name>
<feature type="signal peptide" evidence="2">
    <location>
        <begin position="1"/>
        <end position="23"/>
    </location>
</feature>
<protein>
    <submittedName>
        <fullName evidence="4">Septal ring factor EnvC (AmiA/AmiB activator)</fullName>
    </submittedName>
</protein>
<proteinExistence type="predicted"/>
<evidence type="ECO:0000259" key="3">
    <source>
        <dbReference type="Pfam" id="PF01551"/>
    </source>
</evidence>
<organism evidence="4 5">
    <name type="scientific">Sphingomonas yantingensis</name>
    <dbReference type="NCBI Taxonomy" id="1241761"/>
    <lineage>
        <taxon>Bacteria</taxon>
        <taxon>Pseudomonadati</taxon>
        <taxon>Pseudomonadota</taxon>
        <taxon>Alphaproteobacteria</taxon>
        <taxon>Sphingomonadales</taxon>
        <taxon>Sphingomonadaceae</taxon>
        <taxon>Sphingomonas</taxon>
    </lineage>
</organism>
<feature type="coiled-coil region" evidence="1">
    <location>
        <begin position="32"/>
        <end position="80"/>
    </location>
</feature>
<dbReference type="Pfam" id="PF01551">
    <property type="entry name" value="Peptidase_M23"/>
    <property type="match status" value="1"/>
</dbReference>
<feature type="domain" description="M23ase beta-sheet core" evidence="3">
    <location>
        <begin position="290"/>
        <end position="364"/>
    </location>
</feature>
<dbReference type="Proteomes" id="UP000557739">
    <property type="component" value="Unassembled WGS sequence"/>
</dbReference>
<dbReference type="PANTHER" id="PTHR21666:SF270">
    <property type="entry name" value="MUREIN HYDROLASE ACTIVATOR ENVC"/>
    <property type="match status" value="1"/>
</dbReference>
<dbReference type="InterPro" id="IPR050570">
    <property type="entry name" value="Cell_wall_metabolism_enzyme"/>
</dbReference>
<dbReference type="SUPFAM" id="SSF51261">
    <property type="entry name" value="Duplicated hybrid motif"/>
    <property type="match status" value="1"/>
</dbReference>
<dbReference type="GO" id="GO:0004222">
    <property type="term" value="F:metalloendopeptidase activity"/>
    <property type="evidence" value="ECO:0007669"/>
    <property type="project" value="TreeGrafter"/>
</dbReference>
<feature type="chain" id="PRO_5030787502" evidence="2">
    <location>
        <begin position="24"/>
        <end position="381"/>
    </location>
</feature>
<gene>
    <name evidence="4" type="ORF">FHR19_002405</name>
</gene>
<dbReference type="Gene3D" id="2.70.70.10">
    <property type="entry name" value="Glucose Permease (Domain IIA)"/>
    <property type="match status" value="1"/>
</dbReference>
<dbReference type="EMBL" id="JACIJJ010000003">
    <property type="protein sequence ID" value="MBB5699050.1"/>
    <property type="molecule type" value="Genomic_DNA"/>
</dbReference>
<dbReference type="AlphaFoldDB" id="A0A7W9AR32"/>
<dbReference type="InterPro" id="IPR011055">
    <property type="entry name" value="Dup_hybrid_motif"/>
</dbReference>
<evidence type="ECO:0000313" key="4">
    <source>
        <dbReference type="EMBL" id="MBB5699050.1"/>
    </source>
</evidence>
<accession>A0A7W9AR32</accession>
<evidence type="ECO:0000313" key="5">
    <source>
        <dbReference type="Proteomes" id="UP000557739"/>
    </source>
</evidence>
<sequence length="381" mass="40245">MRRALALAALPALLLPMATGAQQAGADQRAALTRANRASRAAEARAEALERHAAAAKGEAERARREQAAVAARAEAAEADIAAARARIVLVDRALAAQRRRLDTQRAPTMRLVAALQSLARRPASLALLQPGSTRDAVHVRALLAGIVPVVKARSAAVQGEIERTRRLRRGAQLAAARLRDGRARLESERQKLLELESASRLRSRQLARGALVESDRALALGEEARDIVDQLAVADAAETTRARLLKLGEPLPRPDTAAEDAGSAPAYRLPVRGRIATGLGEISDSGVRSRGLTIETAAGAPVVAPAPGRVMFARRFGGYGTVVILDHGEGWTTLLSGLDGAQVARGAMVGAGMPLGRAGPRITVELRRRGQPFDLVGLLR</sequence>
<evidence type="ECO:0000256" key="1">
    <source>
        <dbReference type="SAM" id="Coils"/>
    </source>
</evidence>
<dbReference type="InterPro" id="IPR016047">
    <property type="entry name" value="M23ase_b-sheet_dom"/>
</dbReference>
<dbReference type="PANTHER" id="PTHR21666">
    <property type="entry name" value="PEPTIDASE-RELATED"/>
    <property type="match status" value="1"/>
</dbReference>
<dbReference type="CDD" id="cd12797">
    <property type="entry name" value="M23_peptidase"/>
    <property type="match status" value="1"/>
</dbReference>
<comment type="caution">
    <text evidence="4">The sequence shown here is derived from an EMBL/GenBank/DDBJ whole genome shotgun (WGS) entry which is preliminary data.</text>
</comment>
<keyword evidence="5" id="KW-1185">Reference proteome</keyword>
<reference evidence="4 5" key="1">
    <citation type="submission" date="2020-08" db="EMBL/GenBank/DDBJ databases">
        <title>Genomic Encyclopedia of Type Strains, Phase IV (KMG-IV): sequencing the most valuable type-strain genomes for metagenomic binning, comparative biology and taxonomic classification.</title>
        <authorList>
            <person name="Goeker M."/>
        </authorList>
    </citation>
    <scope>NUCLEOTIDE SEQUENCE [LARGE SCALE GENOMIC DNA]</scope>
    <source>
        <strain evidence="4 5">DSM 27244</strain>
    </source>
</reference>
<evidence type="ECO:0000256" key="2">
    <source>
        <dbReference type="SAM" id="SignalP"/>
    </source>
</evidence>
<keyword evidence="1" id="KW-0175">Coiled coil</keyword>